<feature type="coiled-coil region" evidence="2">
    <location>
        <begin position="237"/>
        <end position="313"/>
    </location>
</feature>
<dbReference type="Pfam" id="PF16516">
    <property type="entry name" value="CC2-LZ"/>
    <property type="match status" value="1"/>
</dbReference>
<dbReference type="GO" id="GO:0005737">
    <property type="term" value="C:cytoplasm"/>
    <property type="evidence" value="ECO:0007669"/>
    <property type="project" value="UniProtKB-ARBA"/>
</dbReference>
<evidence type="ECO:0000256" key="1">
    <source>
        <dbReference type="ARBA" id="ARBA00023054"/>
    </source>
</evidence>
<name>A0A8D2L8P4_VARKO</name>
<dbReference type="GO" id="GO:0043122">
    <property type="term" value="P:regulation of canonical NF-kappaB signal transduction"/>
    <property type="evidence" value="ECO:0007669"/>
    <property type="project" value="UniProtKB-ARBA"/>
</dbReference>
<dbReference type="PANTHER" id="PTHR31882">
    <property type="entry name" value="TNFAIP3-INTERACTING PROTEIN COILED COIL FAMILY MEMBER"/>
    <property type="match status" value="1"/>
</dbReference>
<evidence type="ECO:0000313" key="4">
    <source>
        <dbReference type="Ensembl" id="ENSVKKP00000018205.1"/>
    </source>
</evidence>
<dbReference type="FunFam" id="1.20.5.990:FF:000004">
    <property type="entry name" value="TNFAIP3 interacting protein 3"/>
    <property type="match status" value="1"/>
</dbReference>
<dbReference type="AlphaFoldDB" id="A0A8D2L8P4"/>
<dbReference type="GO" id="GO:0071222">
    <property type="term" value="P:cellular response to lipopolysaccharide"/>
    <property type="evidence" value="ECO:0007669"/>
    <property type="project" value="TreeGrafter"/>
</dbReference>
<feature type="domain" description="NF-kappa-B essential modulator NEMO CC2-LZ" evidence="3">
    <location>
        <begin position="195"/>
        <end position="289"/>
    </location>
</feature>
<reference evidence="4" key="2">
    <citation type="submission" date="2025-09" db="UniProtKB">
        <authorList>
            <consortium name="Ensembl"/>
        </authorList>
    </citation>
    <scope>IDENTIFICATION</scope>
</reference>
<organism evidence="4 5">
    <name type="scientific">Varanus komodoensis</name>
    <name type="common">Komodo dragon</name>
    <dbReference type="NCBI Taxonomy" id="61221"/>
    <lineage>
        <taxon>Eukaryota</taxon>
        <taxon>Metazoa</taxon>
        <taxon>Chordata</taxon>
        <taxon>Craniata</taxon>
        <taxon>Vertebrata</taxon>
        <taxon>Euteleostomi</taxon>
        <taxon>Lepidosauria</taxon>
        <taxon>Squamata</taxon>
        <taxon>Bifurcata</taxon>
        <taxon>Unidentata</taxon>
        <taxon>Episquamata</taxon>
        <taxon>Toxicofera</taxon>
        <taxon>Anguimorpha</taxon>
        <taxon>Paleoanguimorpha</taxon>
        <taxon>Varanoidea</taxon>
        <taxon>Varanidae</taxon>
        <taxon>Varanus</taxon>
    </lineage>
</organism>
<dbReference type="PANTHER" id="PTHR31882:SF2">
    <property type="entry name" value="TNFAIP3-INTERACTING PROTEIN 3"/>
    <property type="match status" value="1"/>
</dbReference>
<dbReference type="RefSeq" id="XP_044284872.1">
    <property type="nucleotide sequence ID" value="XM_044428937.1"/>
</dbReference>
<sequence length="392" mass="45639">MSDHWQYNSSCKGSQKKVPDMQILLSDPERCDSRELDDEIRILIGKNSASESSKSLTAFGKCSTLGYSAQIQPSMDGKKASGSLAEAKKIPTEMLEQQIISLEKQREELLAVNNQWDQQFRRMKEQYEKKVTEVKAKLESMQKIVRTLNREKLQMQQECQRLGALTTDRLAEEMRDKNTLEEENRLLKEKNILANRKKMHYECEITRLNKALMDALQNQSLSSQEPHVDVLDRNYSKEEMRTQLEVLRQQVQIYEEDFKKERSDRERLNAEKEALQRINEKLQSQLDILHSQVKDCQEKKELLETQVKQQAQALTEKQGFHHRLLVPPCLNCGKCRAHHPYTEPGLAVASCDISKQSQHQPLPDYQWYVPDWFPPDVQHKANDACSEKELPN</sequence>
<proteinExistence type="predicted"/>
<dbReference type="Ensembl" id="ENSVKKT00000018666.1">
    <property type="protein sequence ID" value="ENSVKKP00000018205.1"/>
    <property type="gene ID" value="ENSVKKG00000012420.1"/>
</dbReference>
<feature type="coiled-coil region" evidence="2">
    <location>
        <begin position="92"/>
        <end position="197"/>
    </location>
</feature>
<protein>
    <submittedName>
        <fullName evidence="4">TNFAIP3 interacting protein 3</fullName>
    </submittedName>
</protein>
<accession>A0A8D2L8P4</accession>
<evidence type="ECO:0000256" key="2">
    <source>
        <dbReference type="SAM" id="Coils"/>
    </source>
</evidence>
<gene>
    <name evidence="4" type="primary">NDNF</name>
</gene>
<dbReference type="InterPro" id="IPR032419">
    <property type="entry name" value="CC2-LZ_dom"/>
</dbReference>
<reference evidence="4" key="1">
    <citation type="submission" date="2025-08" db="UniProtKB">
        <authorList>
            <consortium name="Ensembl"/>
        </authorList>
    </citation>
    <scope>IDENTIFICATION</scope>
</reference>
<dbReference type="GO" id="GO:0006357">
    <property type="term" value="P:regulation of transcription by RNA polymerase II"/>
    <property type="evidence" value="ECO:0007669"/>
    <property type="project" value="TreeGrafter"/>
</dbReference>
<dbReference type="Gene3D" id="1.20.5.990">
    <property type="entry name" value="Nemo cc2-lz domain - 1d5 darpin complex"/>
    <property type="match status" value="1"/>
</dbReference>
<evidence type="ECO:0000259" key="3">
    <source>
        <dbReference type="Pfam" id="PF16516"/>
    </source>
</evidence>
<evidence type="ECO:0000313" key="5">
    <source>
        <dbReference type="Proteomes" id="UP000694545"/>
    </source>
</evidence>
<keyword evidence="5" id="KW-1185">Reference proteome</keyword>
<dbReference type="CTD" id="79625"/>
<dbReference type="GeneID" id="123022847"/>
<keyword evidence="1 2" id="KW-0175">Coiled coil</keyword>
<dbReference type="Proteomes" id="UP000694545">
    <property type="component" value="Unplaced"/>
</dbReference>
<dbReference type="OMA" id="PDYQWHA"/>